<sequence>MPNPIGNMVIKVDLDGSGFNRGVTGLNRQMKMVSRELSANLSQFSRYDNSLEKSKIKVEG</sequence>
<dbReference type="Proteomes" id="UP000254502">
    <property type="component" value="Unassembled WGS sequence"/>
</dbReference>
<organism evidence="1 2">
    <name type="scientific">Staphylococcus aureus</name>
    <dbReference type="NCBI Taxonomy" id="1280"/>
    <lineage>
        <taxon>Bacteria</taxon>
        <taxon>Bacillati</taxon>
        <taxon>Bacillota</taxon>
        <taxon>Bacilli</taxon>
        <taxon>Bacillales</taxon>
        <taxon>Staphylococcaceae</taxon>
        <taxon>Staphylococcus</taxon>
    </lineage>
</organism>
<proteinExistence type="predicted"/>
<dbReference type="AlphaFoldDB" id="A0A380DMH2"/>
<evidence type="ECO:0000313" key="2">
    <source>
        <dbReference type="Proteomes" id="UP000254502"/>
    </source>
</evidence>
<evidence type="ECO:0000313" key="1">
    <source>
        <dbReference type="EMBL" id="SUK32857.1"/>
    </source>
</evidence>
<gene>
    <name evidence="1" type="ORF">NCTC5664_00422</name>
</gene>
<protein>
    <submittedName>
        <fullName evidence="1">Phage tail tape measure protein</fullName>
    </submittedName>
</protein>
<dbReference type="EMBL" id="UHAQ01000002">
    <property type="protein sequence ID" value="SUK32857.1"/>
    <property type="molecule type" value="Genomic_DNA"/>
</dbReference>
<reference evidence="1 2" key="1">
    <citation type="submission" date="2018-06" db="EMBL/GenBank/DDBJ databases">
        <authorList>
            <consortium name="Pathogen Informatics"/>
            <person name="Doyle S."/>
        </authorList>
    </citation>
    <scope>NUCLEOTIDE SEQUENCE [LARGE SCALE GENOMIC DNA]</scope>
    <source>
        <strain evidence="1 2">NCTC5664</strain>
    </source>
</reference>
<accession>A0A380DMH2</accession>
<name>A0A380DMH2_STAAU</name>